<evidence type="ECO:0000313" key="1">
    <source>
        <dbReference type="EMBL" id="KAG0432583.1"/>
    </source>
</evidence>
<dbReference type="EMBL" id="JABSTQ010009136">
    <property type="protein sequence ID" value="KAG0432583.1"/>
    <property type="molecule type" value="Genomic_DNA"/>
</dbReference>
<name>A0AC60QEN8_IXOPE</name>
<keyword evidence="2" id="KW-1185">Reference proteome</keyword>
<reference evidence="1 2" key="1">
    <citation type="journal article" date="2020" name="Cell">
        <title>Large-Scale Comparative Analyses of Tick Genomes Elucidate Their Genetic Diversity and Vector Capacities.</title>
        <authorList>
            <consortium name="Tick Genome and Microbiome Consortium (TIGMIC)"/>
            <person name="Jia N."/>
            <person name="Wang J."/>
            <person name="Shi W."/>
            <person name="Du L."/>
            <person name="Sun Y."/>
            <person name="Zhan W."/>
            <person name="Jiang J.F."/>
            <person name="Wang Q."/>
            <person name="Zhang B."/>
            <person name="Ji P."/>
            <person name="Bell-Sakyi L."/>
            <person name="Cui X.M."/>
            <person name="Yuan T.T."/>
            <person name="Jiang B.G."/>
            <person name="Yang W.F."/>
            <person name="Lam T.T."/>
            <person name="Chang Q.C."/>
            <person name="Ding S.J."/>
            <person name="Wang X.J."/>
            <person name="Zhu J.G."/>
            <person name="Ruan X.D."/>
            <person name="Zhao L."/>
            <person name="Wei J.T."/>
            <person name="Ye R.Z."/>
            <person name="Que T.C."/>
            <person name="Du C.H."/>
            <person name="Zhou Y.H."/>
            <person name="Cheng J.X."/>
            <person name="Dai P.F."/>
            <person name="Guo W.B."/>
            <person name="Han X.H."/>
            <person name="Huang E.J."/>
            <person name="Li L.F."/>
            <person name="Wei W."/>
            <person name="Gao Y.C."/>
            <person name="Liu J.Z."/>
            <person name="Shao H.Z."/>
            <person name="Wang X."/>
            <person name="Wang C.C."/>
            <person name="Yang T.C."/>
            <person name="Huo Q.B."/>
            <person name="Li W."/>
            <person name="Chen H.Y."/>
            <person name="Chen S.E."/>
            <person name="Zhou L.G."/>
            <person name="Ni X.B."/>
            <person name="Tian J.H."/>
            <person name="Sheng Y."/>
            <person name="Liu T."/>
            <person name="Pan Y.S."/>
            <person name="Xia L.Y."/>
            <person name="Li J."/>
            <person name="Zhao F."/>
            <person name="Cao W.C."/>
        </authorList>
    </citation>
    <scope>NUCLEOTIDE SEQUENCE [LARGE SCALE GENOMIC DNA]</scope>
    <source>
        <strain evidence="1">Iper-2018</strain>
    </source>
</reference>
<organism evidence="1 2">
    <name type="scientific">Ixodes persulcatus</name>
    <name type="common">Taiga tick</name>
    <dbReference type="NCBI Taxonomy" id="34615"/>
    <lineage>
        <taxon>Eukaryota</taxon>
        <taxon>Metazoa</taxon>
        <taxon>Ecdysozoa</taxon>
        <taxon>Arthropoda</taxon>
        <taxon>Chelicerata</taxon>
        <taxon>Arachnida</taxon>
        <taxon>Acari</taxon>
        <taxon>Parasitiformes</taxon>
        <taxon>Ixodida</taxon>
        <taxon>Ixodoidea</taxon>
        <taxon>Ixodidae</taxon>
        <taxon>Ixodinae</taxon>
        <taxon>Ixodes</taxon>
    </lineage>
</organism>
<dbReference type="Proteomes" id="UP000805193">
    <property type="component" value="Unassembled WGS sequence"/>
</dbReference>
<evidence type="ECO:0000313" key="2">
    <source>
        <dbReference type="Proteomes" id="UP000805193"/>
    </source>
</evidence>
<protein>
    <submittedName>
        <fullName evidence="1">Uncharacterized protein</fullName>
    </submittedName>
</protein>
<sequence>MSKSPTITLKNPFYYEKAKDLARLERYAYLQALVPEEEFAIPSDWDRWSRDPRTALDGLGLFVVSAAVHHAYYESKTTSERHKNRSYNFKTESYNVCLGQVFLRQQEDDVKAAGGDFWLTAELRLQNGRCTCPADSAGYCNHLMAVLENLVLLQNEDYRDASEQLAPSELTAVETSTTSHGTGTGDGLKLPDGRRLST</sequence>
<proteinExistence type="predicted"/>
<gene>
    <name evidence="1" type="ORF">HPB47_020707</name>
</gene>
<comment type="caution">
    <text evidence="1">The sequence shown here is derived from an EMBL/GenBank/DDBJ whole genome shotgun (WGS) entry which is preliminary data.</text>
</comment>
<accession>A0AC60QEN8</accession>